<dbReference type="InterPro" id="IPR033124">
    <property type="entry name" value="Ser_caboxypep_his_AS"/>
</dbReference>
<dbReference type="FunFam" id="3.40.50.1820:FF:000060">
    <property type="entry name" value="Carboxypeptidase"/>
    <property type="match status" value="1"/>
</dbReference>
<dbReference type="GO" id="GO:0005576">
    <property type="term" value="C:extracellular region"/>
    <property type="evidence" value="ECO:0007669"/>
    <property type="project" value="UniProtKB-SubCell"/>
</dbReference>
<dbReference type="PROSITE" id="PS00131">
    <property type="entry name" value="CARBOXYPEPT_SER_SER"/>
    <property type="match status" value="1"/>
</dbReference>
<dbReference type="PRINTS" id="PR00724">
    <property type="entry name" value="CRBOXYPTASEC"/>
</dbReference>
<dbReference type="GO" id="GO:0006508">
    <property type="term" value="P:proteolysis"/>
    <property type="evidence" value="ECO:0007669"/>
    <property type="project" value="UniProtKB-KW"/>
</dbReference>
<dbReference type="AlphaFoldDB" id="A0A6J1BVB1"/>
<dbReference type="OrthoDB" id="443318at2759"/>
<evidence type="ECO:0000256" key="10">
    <source>
        <dbReference type="ARBA" id="ARBA00037399"/>
    </source>
</evidence>
<proteinExistence type="inferred from homology"/>
<evidence type="ECO:0000256" key="3">
    <source>
        <dbReference type="ARBA" id="ARBA00022525"/>
    </source>
</evidence>
<evidence type="ECO:0000256" key="5">
    <source>
        <dbReference type="ARBA" id="ARBA00022670"/>
    </source>
</evidence>
<evidence type="ECO:0000313" key="13">
    <source>
        <dbReference type="RefSeq" id="XP_022133460.1"/>
    </source>
</evidence>
<keyword evidence="6 11" id="KW-0732">Signal</keyword>
<dbReference type="PANTHER" id="PTHR11802">
    <property type="entry name" value="SERINE PROTEASE FAMILY S10 SERINE CARBOXYPEPTIDASE"/>
    <property type="match status" value="1"/>
</dbReference>
<dbReference type="KEGG" id="mcha:111006031"/>
<evidence type="ECO:0000256" key="4">
    <source>
        <dbReference type="ARBA" id="ARBA00022645"/>
    </source>
</evidence>
<sequence>MNGSSCVCTLFLILILYSASSLAGIVDDRRVPRSGFPSIQAEDLIREFNLFPKSDANIVHGNLENSSMVALGSKRIVEKRLRFPFLDDSEVSVEDLGHHAGYYKIEHSRGARMFYFFFESRNSKADPVVIWLTGGPGCSSELALFYENGPFKVTDNLSLAWNKYGWDKASNLLYVDQPIGTGFSYSSDRHDIRHDENGVSNDLYDFLQAFFGEHPDFVENDFFITGESYAGHYIPALAARIHQGNKAKEGTHINLKGFAIGNGLTDPAIQYRTYPDYALDMGIISKAQYHRINLLVPPCELAINICGTDGTLSCLTSYYVCNAIFTSIMFHAGDMNHYDIRKKCEGRLCYDFSNMEKFLNQQSVREALGVGDIEFVSCSTSVYRAMLVDWMRNAELGIPTLLEDGITMLVYAGEYDLICNWLGNSRWVNAMEWSGKQNFTASPDVPFLVDGSEAGLLKTHGPLSFLKVHDAGHMVPMDQPKAALEMLKRWTQGKLHEESVDSETLLAQM</sequence>
<comment type="function">
    <text evidence="10">Probable carboxypeptidase.</text>
</comment>
<evidence type="ECO:0000256" key="9">
    <source>
        <dbReference type="ARBA" id="ARBA00023180"/>
    </source>
</evidence>
<protein>
    <recommendedName>
        <fullName evidence="11">Carboxypeptidase</fullName>
        <ecNumber evidence="11">3.4.16.-</ecNumber>
    </recommendedName>
</protein>
<dbReference type="EC" id="3.4.16.-" evidence="11"/>
<accession>A0A6J1BVB1</accession>
<organism evidence="12 13">
    <name type="scientific">Momordica charantia</name>
    <name type="common">Bitter gourd</name>
    <name type="synonym">Balsam pear</name>
    <dbReference type="NCBI Taxonomy" id="3673"/>
    <lineage>
        <taxon>Eukaryota</taxon>
        <taxon>Viridiplantae</taxon>
        <taxon>Streptophyta</taxon>
        <taxon>Embryophyta</taxon>
        <taxon>Tracheophyta</taxon>
        <taxon>Spermatophyta</taxon>
        <taxon>Magnoliopsida</taxon>
        <taxon>eudicotyledons</taxon>
        <taxon>Gunneridae</taxon>
        <taxon>Pentapetalae</taxon>
        <taxon>rosids</taxon>
        <taxon>fabids</taxon>
        <taxon>Cucurbitales</taxon>
        <taxon>Cucurbitaceae</taxon>
        <taxon>Momordiceae</taxon>
        <taxon>Momordica</taxon>
    </lineage>
</organism>
<evidence type="ECO:0000256" key="11">
    <source>
        <dbReference type="RuleBase" id="RU361156"/>
    </source>
</evidence>
<dbReference type="InterPro" id="IPR001563">
    <property type="entry name" value="Peptidase_S10"/>
</dbReference>
<keyword evidence="3" id="KW-0964">Secreted</keyword>
<comment type="similarity">
    <text evidence="2 11">Belongs to the peptidase S10 family.</text>
</comment>
<gene>
    <name evidence="13" type="primary">LOC111006031</name>
</gene>
<keyword evidence="5 11" id="KW-0645">Protease</keyword>
<dbReference type="InterPro" id="IPR029058">
    <property type="entry name" value="AB_hydrolase_fold"/>
</dbReference>
<comment type="subcellular location">
    <subcellularLocation>
        <location evidence="1">Secreted</location>
    </subcellularLocation>
</comment>
<dbReference type="SUPFAM" id="SSF53474">
    <property type="entry name" value="alpha/beta-Hydrolases"/>
    <property type="match status" value="1"/>
</dbReference>
<dbReference type="InterPro" id="IPR018202">
    <property type="entry name" value="Ser_caboxypep_ser_AS"/>
</dbReference>
<dbReference type="GO" id="GO:0005773">
    <property type="term" value="C:vacuole"/>
    <property type="evidence" value="ECO:0007669"/>
    <property type="project" value="TreeGrafter"/>
</dbReference>
<evidence type="ECO:0000256" key="8">
    <source>
        <dbReference type="ARBA" id="ARBA00023157"/>
    </source>
</evidence>
<evidence type="ECO:0000256" key="7">
    <source>
        <dbReference type="ARBA" id="ARBA00022801"/>
    </source>
</evidence>
<evidence type="ECO:0000256" key="6">
    <source>
        <dbReference type="ARBA" id="ARBA00022729"/>
    </source>
</evidence>
<dbReference type="Proteomes" id="UP000504603">
    <property type="component" value="Unplaced"/>
</dbReference>
<evidence type="ECO:0000256" key="2">
    <source>
        <dbReference type="ARBA" id="ARBA00009431"/>
    </source>
</evidence>
<keyword evidence="7 11" id="KW-0378">Hydrolase</keyword>
<keyword evidence="12" id="KW-1185">Reference proteome</keyword>
<dbReference type="Pfam" id="PF00450">
    <property type="entry name" value="Peptidase_S10"/>
    <property type="match status" value="1"/>
</dbReference>
<dbReference type="RefSeq" id="XP_022133460.1">
    <property type="nucleotide sequence ID" value="XM_022277768.1"/>
</dbReference>
<dbReference type="GO" id="GO:0004185">
    <property type="term" value="F:serine-type carboxypeptidase activity"/>
    <property type="evidence" value="ECO:0007669"/>
    <property type="project" value="UniProtKB-UniRule"/>
</dbReference>
<dbReference type="PROSITE" id="PS00560">
    <property type="entry name" value="CARBOXYPEPT_SER_HIS"/>
    <property type="match status" value="1"/>
</dbReference>
<dbReference type="GeneID" id="111006031"/>
<feature type="signal peptide" evidence="11">
    <location>
        <begin position="1"/>
        <end position="23"/>
    </location>
</feature>
<evidence type="ECO:0000256" key="1">
    <source>
        <dbReference type="ARBA" id="ARBA00004613"/>
    </source>
</evidence>
<evidence type="ECO:0000313" key="12">
    <source>
        <dbReference type="Proteomes" id="UP000504603"/>
    </source>
</evidence>
<keyword evidence="8" id="KW-1015">Disulfide bond</keyword>
<reference evidence="13" key="1">
    <citation type="submission" date="2025-08" db="UniProtKB">
        <authorList>
            <consortium name="RefSeq"/>
        </authorList>
    </citation>
    <scope>IDENTIFICATION</scope>
    <source>
        <strain evidence="13">OHB3-1</strain>
    </source>
</reference>
<dbReference type="Gene3D" id="3.40.50.1820">
    <property type="entry name" value="alpha/beta hydrolase"/>
    <property type="match status" value="1"/>
</dbReference>
<keyword evidence="9" id="KW-0325">Glycoprotein</keyword>
<feature type="chain" id="PRO_5027148331" description="Carboxypeptidase" evidence="11">
    <location>
        <begin position="24"/>
        <end position="509"/>
    </location>
</feature>
<dbReference type="PANTHER" id="PTHR11802:SF446">
    <property type="entry name" value="SERINE CARBOXYPEPTIDASE-LIKE 49"/>
    <property type="match status" value="1"/>
</dbReference>
<name>A0A6J1BVB1_MOMCH</name>
<keyword evidence="4 11" id="KW-0121">Carboxypeptidase</keyword>